<dbReference type="RefSeq" id="WP_256547610.1">
    <property type="nucleotide sequence ID" value="NZ_CP101809.1"/>
</dbReference>
<dbReference type="Proteomes" id="UP001240643">
    <property type="component" value="Unassembled WGS sequence"/>
</dbReference>
<gene>
    <name evidence="1" type="ORF">J2Z62_000130</name>
</gene>
<organism evidence="1 2">
    <name type="scientific">Mycoplasmoides fastidiosum</name>
    <dbReference type="NCBI Taxonomy" id="92758"/>
    <lineage>
        <taxon>Bacteria</taxon>
        <taxon>Bacillati</taxon>
        <taxon>Mycoplasmatota</taxon>
        <taxon>Mycoplasmoidales</taxon>
        <taxon>Mycoplasmoidaceae</taxon>
        <taxon>Mycoplasmoides</taxon>
    </lineage>
</organism>
<reference evidence="1" key="1">
    <citation type="submission" date="2023-07" db="EMBL/GenBank/DDBJ databases">
        <title>Genomic Encyclopedia of Type Strains, Phase IV (KMG-IV): sequencing the most valuable type-strain genomes for metagenomic binning, comparative biology and taxonomic classification.</title>
        <authorList>
            <person name="Goeker M."/>
        </authorList>
    </citation>
    <scope>NUCLEOTIDE SEQUENCE [LARGE SCALE GENOMIC DNA]</scope>
    <source>
        <strain evidence="1">DSM 21204</strain>
    </source>
</reference>
<accession>A0ABU0LYE0</accession>
<protein>
    <submittedName>
        <fullName evidence="1">Uncharacterized protein</fullName>
    </submittedName>
</protein>
<sequence>MENLNKELVEVKMVEHKSSAETRSLQSLNQLQLSIEDKAAHLSLQVNQVIIKPYLNQALDYLLNSRDEVVSSYNNLSEEIAQEVEILLETNRVLSVKVAEAKHLISETQALIRNRYSDATEFEIASGVLNLDEEYNTVAQNYEKQMQLSQEVVKNRMRIQSLLETQQLLDSSLSTRVAEIQVEIDNLTLLLENLSSSSFSGKNSREGAKFAHGEDLSRTIANLSEAGAYQDDSSLYAETHSSAVGRDLRNLAEGKEADLIEGTLSVDQNDLFVVQQTKPVNLARVGKK</sequence>
<evidence type="ECO:0000313" key="2">
    <source>
        <dbReference type="Proteomes" id="UP001240643"/>
    </source>
</evidence>
<comment type="caution">
    <text evidence="1">The sequence shown here is derived from an EMBL/GenBank/DDBJ whole genome shotgun (WGS) entry which is preliminary data.</text>
</comment>
<keyword evidence="2" id="KW-1185">Reference proteome</keyword>
<evidence type="ECO:0000313" key="1">
    <source>
        <dbReference type="EMBL" id="MDQ0513692.1"/>
    </source>
</evidence>
<dbReference type="EMBL" id="JAUSWO010000001">
    <property type="protein sequence ID" value="MDQ0513692.1"/>
    <property type="molecule type" value="Genomic_DNA"/>
</dbReference>
<proteinExistence type="predicted"/>
<name>A0ABU0LYE0_9BACT</name>